<sequence length="477" mass="53412">MAQSLAVLSTIPERQAQLITLLENLAPSTITLEQRTSHTITSQPIQQFPNMKKPDEKVTTGASRTEDTPVPDASSGQVTESISTLKLEFSRFQKRGWQLRNATLGGYIGYLKGEWHTLVHRLKGEYLSQSYAELRKTNYKRLEAGHHSTSPLEWAWVKILGGVYDQQTQVEMEELFNDRECLEEMRFPPLHRLILGLDPSSLEEYLSNNIGQVDSVDGSGRTALSWAAQRGMTNAVTTLLRHGANPNINTPNGHSPLMFASEARNPDSIRLLLIAGADVSQCDIEGQTALHYAAGHWDDLAYYEPLVEYGSDVNWPTVPRLTPLTTVIIGGHNNAMKYLVANGADVDMKSHDGRSPAFYAVEYNNHTALKFLHDKGADFRGYSDAYPSVIHVAAYHADVETLRILTSYHLVLEDVECIDSNGLTVLQIVEQRMEQRNFETGFIQAFELLLQSVASEQVEGLESRSYGEKFYDAMEYL</sequence>
<reference evidence="5" key="2">
    <citation type="submission" date="2020-02" db="EMBL/GenBank/DDBJ databases">
        <title>Identification and distribution of gene clusters putatively required for synthesis of sphingolipid metabolism inhibitors in phylogenetically diverse species of the filamentous fungus Fusarium.</title>
        <authorList>
            <person name="Kim H.-S."/>
            <person name="Busman M."/>
            <person name="Brown D.W."/>
            <person name="Divon H."/>
            <person name="Uhlig S."/>
            <person name="Proctor R.H."/>
        </authorList>
    </citation>
    <scope>NUCLEOTIDE SEQUENCE</scope>
    <source>
        <strain evidence="5">NRRL 25174</strain>
    </source>
</reference>
<keyword evidence="2 3" id="KW-0040">ANK repeat</keyword>
<dbReference type="Gene3D" id="1.25.40.20">
    <property type="entry name" value="Ankyrin repeat-containing domain"/>
    <property type="match status" value="1"/>
</dbReference>
<evidence type="ECO:0000256" key="4">
    <source>
        <dbReference type="SAM" id="MobiDB-lite"/>
    </source>
</evidence>
<feature type="repeat" description="ANK" evidence="3">
    <location>
        <begin position="285"/>
        <end position="314"/>
    </location>
</feature>
<protein>
    <submittedName>
        <fullName evidence="5">Ankyrin</fullName>
    </submittedName>
</protein>
<feature type="repeat" description="ANK" evidence="3">
    <location>
        <begin position="252"/>
        <end position="284"/>
    </location>
</feature>
<evidence type="ECO:0000256" key="2">
    <source>
        <dbReference type="ARBA" id="ARBA00023043"/>
    </source>
</evidence>
<feature type="repeat" description="ANK" evidence="3">
    <location>
        <begin position="219"/>
        <end position="251"/>
    </location>
</feature>
<dbReference type="EMBL" id="PVQB02000967">
    <property type="protein sequence ID" value="KAF4332827.1"/>
    <property type="molecule type" value="Genomic_DNA"/>
</dbReference>
<dbReference type="SMART" id="SM00248">
    <property type="entry name" value="ANK"/>
    <property type="match status" value="6"/>
</dbReference>
<accession>A0A9P5A7D7</accession>
<dbReference type="SUPFAM" id="SSF48403">
    <property type="entry name" value="Ankyrin repeat"/>
    <property type="match status" value="1"/>
</dbReference>
<proteinExistence type="predicted"/>
<dbReference type="Pfam" id="PF12796">
    <property type="entry name" value="Ank_2"/>
    <property type="match status" value="2"/>
</dbReference>
<dbReference type="OrthoDB" id="341259at2759"/>
<evidence type="ECO:0000313" key="5">
    <source>
        <dbReference type="EMBL" id="KAF4332827.1"/>
    </source>
</evidence>
<evidence type="ECO:0000313" key="6">
    <source>
        <dbReference type="Proteomes" id="UP000730481"/>
    </source>
</evidence>
<gene>
    <name evidence="5" type="ORF">FBEOM_13385</name>
</gene>
<dbReference type="PANTHER" id="PTHR24198">
    <property type="entry name" value="ANKYRIN REPEAT AND PROTEIN KINASE DOMAIN-CONTAINING PROTEIN"/>
    <property type="match status" value="1"/>
</dbReference>
<evidence type="ECO:0000256" key="1">
    <source>
        <dbReference type="ARBA" id="ARBA00022737"/>
    </source>
</evidence>
<keyword evidence="6" id="KW-1185">Reference proteome</keyword>
<dbReference type="PANTHER" id="PTHR24198:SF165">
    <property type="entry name" value="ANKYRIN REPEAT-CONTAINING PROTEIN-RELATED"/>
    <property type="match status" value="1"/>
</dbReference>
<feature type="compositionally biased region" description="Polar residues" evidence="4">
    <location>
        <begin position="37"/>
        <end position="49"/>
    </location>
</feature>
<dbReference type="PROSITE" id="PS50297">
    <property type="entry name" value="ANK_REP_REGION"/>
    <property type="match status" value="3"/>
</dbReference>
<feature type="region of interest" description="Disordered" evidence="4">
    <location>
        <begin position="37"/>
        <end position="77"/>
    </location>
</feature>
<feature type="repeat" description="ANK" evidence="3">
    <location>
        <begin position="319"/>
        <end position="351"/>
    </location>
</feature>
<evidence type="ECO:0000256" key="3">
    <source>
        <dbReference type="PROSITE-ProRule" id="PRU00023"/>
    </source>
</evidence>
<comment type="caution">
    <text evidence="5">The sequence shown here is derived from an EMBL/GenBank/DDBJ whole genome shotgun (WGS) entry which is preliminary data.</text>
</comment>
<dbReference type="Proteomes" id="UP000730481">
    <property type="component" value="Unassembled WGS sequence"/>
</dbReference>
<dbReference type="AlphaFoldDB" id="A0A9P5A7D7"/>
<dbReference type="PROSITE" id="PS50088">
    <property type="entry name" value="ANK_REPEAT"/>
    <property type="match status" value="5"/>
</dbReference>
<reference evidence="5" key="1">
    <citation type="journal article" date="2017" name="Mycologia">
        <title>Fusarium algeriense, sp. nov., a novel toxigenic crown rot pathogen of durum wheat from Algeria is nested in the Fusarium burgessii species complex.</title>
        <authorList>
            <person name="Laraba I."/>
            <person name="Keddad A."/>
            <person name="Boureghda H."/>
            <person name="Abdallah N."/>
            <person name="Vaughan M.M."/>
            <person name="Proctor R.H."/>
            <person name="Busman M."/>
            <person name="O'Donnell K."/>
        </authorList>
    </citation>
    <scope>NUCLEOTIDE SEQUENCE</scope>
    <source>
        <strain evidence="5">NRRL 25174</strain>
    </source>
</reference>
<name>A0A9P5A7D7_9HYPO</name>
<keyword evidence="1" id="KW-0677">Repeat</keyword>
<feature type="repeat" description="ANK" evidence="3">
    <location>
        <begin position="352"/>
        <end position="384"/>
    </location>
</feature>
<organism evidence="5 6">
    <name type="scientific">Fusarium beomiforme</name>
    <dbReference type="NCBI Taxonomy" id="44412"/>
    <lineage>
        <taxon>Eukaryota</taxon>
        <taxon>Fungi</taxon>
        <taxon>Dikarya</taxon>
        <taxon>Ascomycota</taxon>
        <taxon>Pezizomycotina</taxon>
        <taxon>Sordariomycetes</taxon>
        <taxon>Hypocreomycetidae</taxon>
        <taxon>Hypocreales</taxon>
        <taxon>Nectriaceae</taxon>
        <taxon>Fusarium</taxon>
        <taxon>Fusarium burgessii species complex</taxon>
    </lineage>
</organism>
<dbReference type="InterPro" id="IPR002110">
    <property type="entry name" value="Ankyrin_rpt"/>
</dbReference>
<dbReference type="InterPro" id="IPR036770">
    <property type="entry name" value="Ankyrin_rpt-contain_sf"/>
</dbReference>